<accession>A0A7C9QUC9</accession>
<dbReference type="EMBL" id="JAAIYP010000038">
    <property type="protein sequence ID" value="NFV80804.1"/>
    <property type="molecule type" value="Genomic_DNA"/>
</dbReference>
<dbReference type="AlphaFoldDB" id="A0A7C9QUC9"/>
<dbReference type="RefSeq" id="WP_163679708.1">
    <property type="nucleotide sequence ID" value="NZ_JAAIYP010000038.1"/>
</dbReference>
<evidence type="ECO:0000313" key="2">
    <source>
        <dbReference type="Proteomes" id="UP000480684"/>
    </source>
</evidence>
<organism evidence="1 2">
    <name type="scientific">Magnetospirillum aberrantis SpK</name>
    <dbReference type="NCBI Taxonomy" id="908842"/>
    <lineage>
        <taxon>Bacteria</taxon>
        <taxon>Pseudomonadati</taxon>
        <taxon>Pseudomonadota</taxon>
        <taxon>Alphaproteobacteria</taxon>
        <taxon>Rhodospirillales</taxon>
        <taxon>Rhodospirillaceae</taxon>
        <taxon>Magnetospirillum</taxon>
    </lineage>
</organism>
<comment type="caution">
    <text evidence="1">The sequence shown here is derived from an EMBL/GenBank/DDBJ whole genome shotgun (WGS) entry which is preliminary data.</text>
</comment>
<evidence type="ECO:0000313" key="1">
    <source>
        <dbReference type="EMBL" id="NFV80804.1"/>
    </source>
</evidence>
<protein>
    <submittedName>
        <fullName evidence="1">Uncharacterized protein</fullName>
    </submittedName>
</protein>
<proteinExistence type="predicted"/>
<gene>
    <name evidence="1" type="ORF">G4223_11855</name>
</gene>
<dbReference type="Proteomes" id="UP000480684">
    <property type="component" value="Unassembled WGS sequence"/>
</dbReference>
<keyword evidence="2" id="KW-1185">Reference proteome</keyword>
<reference evidence="1 2" key="1">
    <citation type="submission" date="2020-02" db="EMBL/GenBank/DDBJ databases">
        <authorList>
            <person name="Dziuba M."/>
            <person name="Kuznetsov B."/>
            <person name="Mardanov A."/>
            <person name="Ravin N."/>
            <person name="Grouzdev D."/>
        </authorList>
    </citation>
    <scope>NUCLEOTIDE SEQUENCE [LARGE SCALE GENOMIC DNA]</scope>
    <source>
        <strain evidence="1 2">SpK</strain>
    </source>
</reference>
<name>A0A7C9QUC9_9PROT</name>
<sequence length="140" mass="16461">MSAGDVERGWHRALVVFSHATDLWWLRLLRPGFRHCFVALEMASGWVVVDPMSHYTFVVHFPHNKEFDLLSWYRQHEMKVVVVNKFSPERRVMPLRPYSCVESVKRILGIRAGFVLTPWQLYRHLNKRGTKMLTAVGLEV</sequence>